<feature type="region of interest" description="Disordered" evidence="1">
    <location>
        <begin position="174"/>
        <end position="205"/>
    </location>
</feature>
<dbReference type="AlphaFoldDB" id="A0AAI9E8A8"/>
<reference evidence="2" key="1">
    <citation type="submission" date="2023-11" db="EMBL/GenBank/DDBJ databases">
        <authorList>
            <person name="Alioto T."/>
            <person name="Alioto T."/>
            <person name="Gomez Garrido J."/>
        </authorList>
    </citation>
    <scope>NUCLEOTIDE SEQUENCE</scope>
</reference>
<organism evidence="2 3">
    <name type="scientific">Lecanosticta acicola</name>
    <dbReference type="NCBI Taxonomy" id="111012"/>
    <lineage>
        <taxon>Eukaryota</taxon>
        <taxon>Fungi</taxon>
        <taxon>Dikarya</taxon>
        <taxon>Ascomycota</taxon>
        <taxon>Pezizomycotina</taxon>
        <taxon>Dothideomycetes</taxon>
        <taxon>Dothideomycetidae</taxon>
        <taxon>Mycosphaerellales</taxon>
        <taxon>Mycosphaerellaceae</taxon>
        <taxon>Lecanosticta</taxon>
    </lineage>
</organism>
<evidence type="ECO:0000313" key="2">
    <source>
        <dbReference type="EMBL" id="CAK3860369.1"/>
    </source>
</evidence>
<feature type="region of interest" description="Disordered" evidence="1">
    <location>
        <begin position="103"/>
        <end position="156"/>
    </location>
</feature>
<feature type="compositionally biased region" description="Basic and acidic residues" evidence="1">
    <location>
        <begin position="174"/>
        <end position="193"/>
    </location>
</feature>
<proteinExistence type="predicted"/>
<dbReference type="Proteomes" id="UP001296104">
    <property type="component" value="Unassembled WGS sequence"/>
</dbReference>
<evidence type="ECO:0000313" key="3">
    <source>
        <dbReference type="Proteomes" id="UP001296104"/>
    </source>
</evidence>
<evidence type="ECO:0000256" key="1">
    <source>
        <dbReference type="SAM" id="MobiDB-lite"/>
    </source>
</evidence>
<gene>
    <name evidence="2" type="ORF">LECACI_7A001808</name>
</gene>
<accession>A0AAI9E8A8</accession>
<protein>
    <submittedName>
        <fullName evidence="2">---NA</fullName>
    </submittedName>
</protein>
<feature type="compositionally biased region" description="Low complexity" evidence="1">
    <location>
        <begin position="132"/>
        <end position="153"/>
    </location>
</feature>
<dbReference type="EMBL" id="CAVMBE010000007">
    <property type="protein sequence ID" value="CAK3860369.1"/>
    <property type="molecule type" value="Genomic_DNA"/>
</dbReference>
<keyword evidence="3" id="KW-1185">Reference proteome</keyword>
<comment type="caution">
    <text evidence="2">The sequence shown here is derived from an EMBL/GenBank/DDBJ whole genome shotgun (WGS) entry which is preliminary data.</text>
</comment>
<sequence>MGGKRKSIESALGFIPKKIKIVDSQSDSDELFVKETEADTGSETSETPCDTAIEDPCISDECAQSHIEMEKASQDIFFLQADTLHLRKLLDEKDQEVFELKAGLESEAQRRATQAKQYEKEISELRAEKSSTSRSNLDTSSNSSNSSSSSSIEELSDAIKKKKGEIRDLQVELDRARDEAEAGKAEIGRKQQETTRCSEALEQERGSKKIEEVIAEMARELVGVDWRGRKLGDKPKKL</sequence>
<name>A0AAI9E8A8_9PEZI</name>
<feature type="compositionally biased region" description="Basic and acidic residues" evidence="1">
    <location>
        <begin position="117"/>
        <end position="131"/>
    </location>
</feature>